<organism evidence="7 8">
    <name type="scientific">Byssochlamys spectabilis</name>
    <name type="common">Paecilomyces variotii</name>
    <dbReference type="NCBI Taxonomy" id="264951"/>
    <lineage>
        <taxon>Eukaryota</taxon>
        <taxon>Fungi</taxon>
        <taxon>Dikarya</taxon>
        <taxon>Ascomycota</taxon>
        <taxon>Pezizomycotina</taxon>
        <taxon>Eurotiomycetes</taxon>
        <taxon>Eurotiomycetidae</taxon>
        <taxon>Eurotiales</taxon>
        <taxon>Thermoascaceae</taxon>
        <taxon>Paecilomyces</taxon>
    </lineage>
</organism>
<dbReference type="SMART" id="SM00066">
    <property type="entry name" value="GAL4"/>
    <property type="match status" value="1"/>
</dbReference>
<evidence type="ECO:0000313" key="8">
    <source>
        <dbReference type="Proteomes" id="UP000283841"/>
    </source>
</evidence>
<dbReference type="GO" id="GO:0008270">
    <property type="term" value="F:zinc ion binding"/>
    <property type="evidence" value="ECO:0007669"/>
    <property type="project" value="InterPro"/>
</dbReference>
<comment type="subcellular location">
    <subcellularLocation>
        <location evidence="1">Nucleus</location>
    </subcellularLocation>
</comment>
<reference evidence="7 8" key="1">
    <citation type="journal article" date="2018" name="Front. Microbiol.">
        <title>Genomic and genetic insights into a cosmopolitan fungus, Paecilomyces variotii (Eurotiales).</title>
        <authorList>
            <person name="Urquhart A.S."/>
            <person name="Mondo S.J."/>
            <person name="Makela M.R."/>
            <person name="Hane J.K."/>
            <person name="Wiebenga A."/>
            <person name="He G."/>
            <person name="Mihaltcheva S."/>
            <person name="Pangilinan J."/>
            <person name="Lipzen A."/>
            <person name="Barry K."/>
            <person name="de Vries R.P."/>
            <person name="Grigoriev I.V."/>
            <person name="Idnurm A."/>
        </authorList>
    </citation>
    <scope>NUCLEOTIDE SEQUENCE [LARGE SCALE GENOMIC DNA]</scope>
    <source>
        <strain evidence="7 8">CBS 101075</strain>
    </source>
</reference>
<gene>
    <name evidence="7" type="ORF">C8Q69DRAFT_94902</name>
</gene>
<dbReference type="Pfam" id="PF00172">
    <property type="entry name" value="Zn_clus"/>
    <property type="match status" value="1"/>
</dbReference>
<name>A0A443HKL1_BYSSP</name>
<dbReference type="PANTHER" id="PTHR37534">
    <property type="entry name" value="TRANSCRIPTIONAL ACTIVATOR PROTEIN UGA3"/>
    <property type="match status" value="1"/>
</dbReference>
<dbReference type="PROSITE" id="PS50048">
    <property type="entry name" value="ZN2_CY6_FUNGAL_2"/>
    <property type="match status" value="1"/>
</dbReference>
<evidence type="ECO:0000259" key="6">
    <source>
        <dbReference type="PROSITE" id="PS50048"/>
    </source>
</evidence>
<keyword evidence="4" id="KW-0804">Transcription</keyword>
<keyword evidence="8" id="KW-1185">Reference proteome</keyword>
<dbReference type="RefSeq" id="XP_028481992.1">
    <property type="nucleotide sequence ID" value="XM_028634204.1"/>
</dbReference>
<evidence type="ECO:0000256" key="3">
    <source>
        <dbReference type="ARBA" id="ARBA00023125"/>
    </source>
</evidence>
<dbReference type="STRING" id="264951.A0A443HKL1"/>
<evidence type="ECO:0000313" key="7">
    <source>
        <dbReference type="EMBL" id="RWQ92347.1"/>
    </source>
</evidence>
<keyword evidence="3" id="KW-0238">DNA-binding</keyword>
<dbReference type="GO" id="GO:0003677">
    <property type="term" value="F:DNA binding"/>
    <property type="evidence" value="ECO:0007669"/>
    <property type="project" value="UniProtKB-KW"/>
</dbReference>
<evidence type="ECO:0000256" key="4">
    <source>
        <dbReference type="ARBA" id="ARBA00023163"/>
    </source>
</evidence>
<sequence length="700" mass="79213">MTSVTRRRGTAAAQRSRSMGGCSTCRERHNKCDETRPRCQVCERLGLECAGYDARISFIFEGCESTADCIKDTAHNGPLFRRPLYTELGRQSMSEQLILSCPRTVNEILSLLDFEGFERDEPAPRDIDIVQGPFGVFSLENSASHAVDPASSDTPSSSMTPVAPIDPFAAQIIETAVFLDRNEFLGDGVDLESDKDFSYEELSSPLDLLCDHQADQAMLTSEIDLGNGDIWPNEAFTPSLPMSSISLVPPDATFLLSHYRDVVINFLSPLQYRKSPWQTMFLPSAMNTLATLTLGKSPNNASFCIFSAILATSASHLGNTVFAAANQYWNNRSERYFSIAQQSLKLALKDEAQKSPPKKAKYKEILMTLLSMTTASIFSGLWKHTRCYLLDAEKLIRQRGLPKRHKSRKVRLLHHCYAYMRVMHETTVFASAEQEIESSQPSERCVDKSPLRVQKWDGRLDQRLLMNKESDLGENDLLLAVPGRWDSTLYPSMYGLPESFLVMLSETLRLANERITLQRTPNDSKLTWKQYLFRAKILEKCVCSWEPTVPGYPEPNNTSISDALGALNHRLVDCMLHAMHQALIIYFYRIIHDIDPFILQDRVAEALEYLLEWEQLKEDARECAAPFAWTGFIVACEALDQATQEKFSAWFSTCAKRSGIKTFHVAHQIAQQIWTRRQEASAANVSWPELIEQKSPLYFI</sequence>
<proteinExistence type="predicted"/>
<dbReference type="InterPro" id="IPR036864">
    <property type="entry name" value="Zn2-C6_fun-type_DNA-bd_sf"/>
</dbReference>
<dbReference type="Pfam" id="PF11951">
    <property type="entry name" value="Fungal_trans_2"/>
    <property type="match status" value="1"/>
</dbReference>
<protein>
    <submittedName>
        <fullName evidence="7">Fungal-specific transcription factor domain-containing protein</fullName>
    </submittedName>
</protein>
<dbReference type="GeneID" id="39603481"/>
<dbReference type="GO" id="GO:0000981">
    <property type="term" value="F:DNA-binding transcription factor activity, RNA polymerase II-specific"/>
    <property type="evidence" value="ECO:0007669"/>
    <property type="project" value="InterPro"/>
</dbReference>
<evidence type="ECO:0000256" key="5">
    <source>
        <dbReference type="ARBA" id="ARBA00023242"/>
    </source>
</evidence>
<dbReference type="PANTHER" id="PTHR37534:SF46">
    <property type="entry name" value="ZN(II)2CYS6 TRANSCRIPTION FACTOR (EUROFUNG)"/>
    <property type="match status" value="1"/>
</dbReference>
<dbReference type="VEuPathDB" id="FungiDB:C8Q69DRAFT_94902"/>
<keyword evidence="2" id="KW-0805">Transcription regulation</keyword>
<dbReference type="Gene3D" id="4.10.240.10">
    <property type="entry name" value="Zn(2)-C6 fungal-type DNA-binding domain"/>
    <property type="match status" value="1"/>
</dbReference>
<dbReference type="AlphaFoldDB" id="A0A443HKL1"/>
<dbReference type="InterPro" id="IPR021858">
    <property type="entry name" value="Fun_TF"/>
</dbReference>
<evidence type="ECO:0000256" key="2">
    <source>
        <dbReference type="ARBA" id="ARBA00023015"/>
    </source>
</evidence>
<dbReference type="CDD" id="cd00067">
    <property type="entry name" value="GAL4"/>
    <property type="match status" value="1"/>
</dbReference>
<dbReference type="InterPro" id="IPR001138">
    <property type="entry name" value="Zn2Cys6_DnaBD"/>
</dbReference>
<comment type="caution">
    <text evidence="7">The sequence shown here is derived from an EMBL/GenBank/DDBJ whole genome shotgun (WGS) entry which is preliminary data.</text>
</comment>
<evidence type="ECO:0000256" key="1">
    <source>
        <dbReference type="ARBA" id="ARBA00004123"/>
    </source>
</evidence>
<keyword evidence="5" id="KW-0539">Nucleus</keyword>
<dbReference type="EMBL" id="RCNU01000013">
    <property type="protein sequence ID" value="RWQ92347.1"/>
    <property type="molecule type" value="Genomic_DNA"/>
</dbReference>
<dbReference type="SUPFAM" id="SSF57701">
    <property type="entry name" value="Zn2/Cys6 DNA-binding domain"/>
    <property type="match status" value="1"/>
</dbReference>
<dbReference type="Proteomes" id="UP000283841">
    <property type="component" value="Unassembled WGS sequence"/>
</dbReference>
<dbReference type="PROSITE" id="PS00463">
    <property type="entry name" value="ZN2_CY6_FUNGAL_1"/>
    <property type="match status" value="1"/>
</dbReference>
<feature type="domain" description="Zn(2)-C6 fungal-type" evidence="6">
    <location>
        <begin position="21"/>
        <end position="49"/>
    </location>
</feature>
<accession>A0A443HKL1</accession>
<dbReference type="GO" id="GO:0005634">
    <property type="term" value="C:nucleus"/>
    <property type="evidence" value="ECO:0007669"/>
    <property type="project" value="UniProtKB-SubCell"/>
</dbReference>